<feature type="compositionally biased region" description="Basic and acidic residues" evidence="8">
    <location>
        <begin position="1"/>
        <end position="12"/>
    </location>
</feature>
<feature type="compositionally biased region" description="Pro residues" evidence="8">
    <location>
        <begin position="238"/>
        <end position="263"/>
    </location>
</feature>
<feature type="region of interest" description="Disordered" evidence="8">
    <location>
        <begin position="1"/>
        <end position="23"/>
    </location>
</feature>
<reference evidence="12 13" key="1">
    <citation type="submission" date="2014-09" db="EMBL/GenBank/DDBJ databases">
        <authorList>
            <person name="Magalhaes I.L.F."/>
            <person name="Oliveira U."/>
            <person name="Santos F.R."/>
            <person name="Vidigal T.H.D.A."/>
            <person name="Brescovit A.D."/>
            <person name="Santos A.J."/>
        </authorList>
    </citation>
    <scope>NUCLEOTIDE SEQUENCE [LARGE SCALE GENOMIC DNA]</scope>
</reference>
<dbReference type="STRING" id="401625.A0A0P1BHH5"/>
<dbReference type="GO" id="GO:0046872">
    <property type="term" value="F:metal ion binding"/>
    <property type="evidence" value="ECO:0007669"/>
    <property type="project" value="UniProtKB-KW"/>
</dbReference>
<organism evidence="12 13">
    <name type="scientific">Ceraceosorus bombacis</name>
    <dbReference type="NCBI Taxonomy" id="401625"/>
    <lineage>
        <taxon>Eukaryota</taxon>
        <taxon>Fungi</taxon>
        <taxon>Dikarya</taxon>
        <taxon>Basidiomycota</taxon>
        <taxon>Ustilaginomycotina</taxon>
        <taxon>Exobasidiomycetes</taxon>
        <taxon>Ceraceosorales</taxon>
        <taxon>Ceraceosoraceae</taxon>
        <taxon>Ceraceosorus</taxon>
    </lineage>
</organism>
<protein>
    <submittedName>
        <fullName evidence="12">M13 family peptidase</fullName>
    </submittedName>
</protein>
<evidence type="ECO:0000256" key="7">
    <source>
        <dbReference type="ARBA" id="ARBA00023049"/>
    </source>
</evidence>
<dbReference type="Pfam" id="PF01431">
    <property type="entry name" value="Peptidase_M13"/>
    <property type="match status" value="1"/>
</dbReference>
<keyword evidence="5" id="KW-0378">Hydrolase</keyword>
<dbReference type="CDD" id="cd08662">
    <property type="entry name" value="M13"/>
    <property type="match status" value="1"/>
</dbReference>
<keyword evidence="7" id="KW-0482">Metalloprotease</keyword>
<evidence type="ECO:0000259" key="11">
    <source>
        <dbReference type="Pfam" id="PF05649"/>
    </source>
</evidence>
<evidence type="ECO:0000256" key="4">
    <source>
        <dbReference type="ARBA" id="ARBA00022723"/>
    </source>
</evidence>
<dbReference type="GO" id="GO:0004222">
    <property type="term" value="F:metalloendopeptidase activity"/>
    <property type="evidence" value="ECO:0007669"/>
    <property type="project" value="InterPro"/>
</dbReference>
<dbReference type="PRINTS" id="PR00786">
    <property type="entry name" value="NEPRILYSIN"/>
</dbReference>
<keyword evidence="9" id="KW-1133">Transmembrane helix</keyword>
<evidence type="ECO:0000259" key="10">
    <source>
        <dbReference type="Pfam" id="PF01431"/>
    </source>
</evidence>
<evidence type="ECO:0000256" key="9">
    <source>
        <dbReference type="SAM" id="Phobius"/>
    </source>
</evidence>
<keyword evidence="4" id="KW-0479">Metal-binding</keyword>
<dbReference type="SUPFAM" id="SSF55486">
    <property type="entry name" value="Metalloproteases ('zincins'), catalytic domain"/>
    <property type="match status" value="1"/>
</dbReference>
<dbReference type="InterPro" id="IPR008753">
    <property type="entry name" value="Peptidase_M13_N"/>
</dbReference>
<feature type="region of interest" description="Disordered" evidence="8">
    <location>
        <begin position="231"/>
        <end position="265"/>
    </location>
</feature>
<evidence type="ECO:0000256" key="3">
    <source>
        <dbReference type="ARBA" id="ARBA00022670"/>
    </source>
</evidence>
<dbReference type="GO" id="GO:0005886">
    <property type="term" value="C:plasma membrane"/>
    <property type="evidence" value="ECO:0007669"/>
    <property type="project" value="TreeGrafter"/>
</dbReference>
<comment type="similarity">
    <text evidence="2">Belongs to the peptidase M13 family.</text>
</comment>
<feature type="domain" description="Peptidase M13 C-terminal" evidence="10">
    <location>
        <begin position="634"/>
        <end position="846"/>
    </location>
</feature>
<dbReference type="Pfam" id="PF05649">
    <property type="entry name" value="Peptidase_M13_N"/>
    <property type="match status" value="1"/>
</dbReference>
<keyword evidence="6" id="KW-0862">Zinc</keyword>
<dbReference type="OrthoDB" id="6475849at2759"/>
<keyword evidence="3" id="KW-0645">Protease</keyword>
<evidence type="ECO:0000256" key="5">
    <source>
        <dbReference type="ARBA" id="ARBA00022801"/>
    </source>
</evidence>
<dbReference type="PROSITE" id="PS51885">
    <property type="entry name" value="NEPRILYSIN"/>
    <property type="match status" value="1"/>
</dbReference>
<dbReference type="InterPro" id="IPR042089">
    <property type="entry name" value="Peptidase_M13_dom_2"/>
</dbReference>
<dbReference type="Gene3D" id="1.10.1380.10">
    <property type="entry name" value="Neutral endopeptidase , domain2"/>
    <property type="match status" value="1"/>
</dbReference>
<evidence type="ECO:0000256" key="6">
    <source>
        <dbReference type="ARBA" id="ARBA00022833"/>
    </source>
</evidence>
<dbReference type="Proteomes" id="UP000054845">
    <property type="component" value="Unassembled WGS sequence"/>
</dbReference>
<feature type="transmembrane region" description="Helical" evidence="9">
    <location>
        <begin position="48"/>
        <end position="68"/>
    </location>
</feature>
<name>A0A0P1BHH5_9BASI</name>
<keyword evidence="13" id="KW-1185">Reference proteome</keyword>
<evidence type="ECO:0000313" key="13">
    <source>
        <dbReference type="Proteomes" id="UP000054845"/>
    </source>
</evidence>
<comment type="cofactor">
    <cofactor evidence="1">
        <name>Zn(2+)</name>
        <dbReference type="ChEBI" id="CHEBI:29105"/>
    </cofactor>
</comment>
<evidence type="ECO:0000256" key="1">
    <source>
        <dbReference type="ARBA" id="ARBA00001947"/>
    </source>
</evidence>
<dbReference type="InterPro" id="IPR018497">
    <property type="entry name" value="Peptidase_M13_C"/>
</dbReference>
<keyword evidence="9" id="KW-0472">Membrane</keyword>
<keyword evidence="9" id="KW-0812">Transmembrane</keyword>
<evidence type="ECO:0000313" key="12">
    <source>
        <dbReference type="EMBL" id="CEH15025.1"/>
    </source>
</evidence>
<dbReference type="InterPro" id="IPR000718">
    <property type="entry name" value="Peptidase_M13"/>
</dbReference>
<accession>A0A0P1BHH5</accession>
<evidence type="ECO:0000256" key="8">
    <source>
        <dbReference type="SAM" id="MobiDB-lite"/>
    </source>
</evidence>
<feature type="domain" description="Peptidase M13 N-terminal" evidence="11">
    <location>
        <begin position="115"/>
        <end position="573"/>
    </location>
</feature>
<dbReference type="EMBL" id="CCYA01000252">
    <property type="protein sequence ID" value="CEH15025.1"/>
    <property type="molecule type" value="Genomic_DNA"/>
</dbReference>
<dbReference type="Gene3D" id="3.40.390.10">
    <property type="entry name" value="Collagenase (Catalytic Domain)"/>
    <property type="match status" value="1"/>
</dbReference>
<evidence type="ECO:0000256" key="2">
    <source>
        <dbReference type="ARBA" id="ARBA00007357"/>
    </source>
</evidence>
<dbReference type="AlphaFoldDB" id="A0A0P1BHH5"/>
<sequence>MSLAADERRPLLDGESQGQTLASRTRRQLRAVFGPLAEPDSLRPLERFLLFLSVALLLLASIFAGLFFGHRASDDHRGVGNPSPGGGSKEVACITADCVRTASDVLHAIDVSVNPCHDFYGFATGGWREEHPIPPDAGLFGIAQNIAAENAKVIQKLLDEAPSGQQAHATLLKAGSSLGEADKADQRNLGKLKDFYNSCMDRQAQNEVGARPVVKLVQQIRQRFAKHAAIIGSSENGPVPPNQPPGRSPVPHPPTERPQPMPPAGARQKLLTDALAWSHAHGFTPFFSWMIDGERVKDPTLGTPYLSPDGLGLADKDYYLDKEEIDFYVNTVKTAFTELYKEEQRWADKGAEMPSVSQKSRRGKRSFDSLAKDVVELEASLAAITPDGEEQADPLGTYNPITVAKLSYDLTSIDLPKYFKLIGVNTPKEIISISPKYVQKLDNLVSRTRDDVLEAYLVWTVLRTLGLALGPSVPLRRSIDALDRRSKGVDNDAVEDRSAFCQESLNSVLGFLAGRYFVRDSFPQQSKDKAELIIDDIIKAFKSRLPELDWLDPKTRRKAEAKADAVKVKVGWPTSPNTTNAIAMEAFYADLDIKPGEYLGNVWRSQVRGVRRDWAQAGKKLDEQRWDMFPAEVNAYYNPGGNEIVFPAGILQPAYFSWRWPDYLQYGAFGSVAGHELSHAFDPDGRLFDKRGALKDWWTPETAQAFNKRRDCLIDWYGNQTIPDGKGGELHLRSRFTIGEDIGDAGGLAQSWRAWRDSLSRQGAQEKNPLLPGLSYTREQLFYLAYAIGWARNIRQGELVRRLRTDPHSPTIYRVNAALANIQSFADAWGCKAGKDPMARAPKDRCEIW</sequence>
<proteinExistence type="inferred from homology"/>
<dbReference type="PANTHER" id="PTHR11733:SF167">
    <property type="entry name" value="FI17812P1-RELATED"/>
    <property type="match status" value="1"/>
</dbReference>
<dbReference type="GO" id="GO:0016485">
    <property type="term" value="P:protein processing"/>
    <property type="evidence" value="ECO:0007669"/>
    <property type="project" value="TreeGrafter"/>
</dbReference>
<dbReference type="InterPro" id="IPR024079">
    <property type="entry name" value="MetalloPept_cat_dom_sf"/>
</dbReference>
<dbReference type="PANTHER" id="PTHR11733">
    <property type="entry name" value="ZINC METALLOPROTEASE FAMILY M13 NEPRILYSIN-RELATED"/>
    <property type="match status" value="1"/>
</dbReference>